<reference evidence="3" key="1">
    <citation type="submission" date="2017-09" db="EMBL/GenBank/DDBJ databases">
        <title>Depth-based differentiation of microbial function through sediment-hosted aquifers and enrichment of novel symbionts in the deep terrestrial subsurface.</title>
        <authorList>
            <person name="Probst A.J."/>
            <person name="Ladd B."/>
            <person name="Jarett J.K."/>
            <person name="Geller-Mcgrath D.E."/>
            <person name="Sieber C.M.K."/>
            <person name="Emerson J.B."/>
            <person name="Anantharaman K."/>
            <person name="Thomas B.C."/>
            <person name="Malmstrom R."/>
            <person name="Stieglmeier M."/>
            <person name="Klingl A."/>
            <person name="Woyke T."/>
            <person name="Ryan C.M."/>
            <person name="Banfield J.F."/>
        </authorList>
    </citation>
    <scope>NUCLEOTIDE SEQUENCE [LARGE SCALE GENOMIC DNA]</scope>
</reference>
<sequence length="195" mass="20951">KVIEKTINGFRVVINETQDEDVGFDWIALANNSDTNSSNSYAIEEWRISQFNTAQGQETELWVIVSGDNTNDLKYAWSDNGAGGQFSGNIKSGLVFYSNPHTQEVEIEVRVYDDASDLIATTTVSVIGTSADVAQGDEPVPTPEDENSTTTEELAQDEPAPTPTDDTIVVEANPPATTTSEVEIGSLNEEGGSDG</sequence>
<comment type="caution">
    <text evidence="2">The sequence shown here is derived from an EMBL/GenBank/DDBJ whole genome shotgun (WGS) entry which is preliminary data.</text>
</comment>
<name>A0A2H0W1G7_9BACT</name>
<feature type="non-terminal residue" evidence="2">
    <location>
        <position position="1"/>
    </location>
</feature>
<accession>A0A2H0W1G7</accession>
<dbReference type="Proteomes" id="UP000230935">
    <property type="component" value="Unassembled WGS sequence"/>
</dbReference>
<dbReference type="EMBL" id="PEZZ01000017">
    <property type="protein sequence ID" value="PIS05203.1"/>
    <property type="molecule type" value="Genomic_DNA"/>
</dbReference>
<protein>
    <submittedName>
        <fullName evidence="2">Uncharacterized protein</fullName>
    </submittedName>
</protein>
<proteinExistence type="predicted"/>
<evidence type="ECO:0000313" key="3">
    <source>
        <dbReference type="Proteomes" id="UP000230935"/>
    </source>
</evidence>
<evidence type="ECO:0000256" key="1">
    <source>
        <dbReference type="SAM" id="MobiDB-lite"/>
    </source>
</evidence>
<dbReference type="AlphaFoldDB" id="A0A2H0W1G7"/>
<feature type="region of interest" description="Disordered" evidence="1">
    <location>
        <begin position="130"/>
        <end position="195"/>
    </location>
</feature>
<evidence type="ECO:0000313" key="2">
    <source>
        <dbReference type="EMBL" id="PIS05203.1"/>
    </source>
</evidence>
<gene>
    <name evidence="2" type="ORF">COT81_02595</name>
</gene>
<organism evidence="2 3">
    <name type="scientific">Candidatus Buchananbacteria bacterium CG10_big_fil_rev_8_21_14_0_10_42_9</name>
    <dbReference type="NCBI Taxonomy" id="1974526"/>
    <lineage>
        <taxon>Bacteria</taxon>
        <taxon>Candidatus Buchananiibacteriota</taxon>
    </lineage>
</organism>